<keyword evidence="3" id="KW-1185">Reference proteome</keyword>
<reference evidence="2 3" key="1">
    <citation type="journal article" date="2024" name="Nat. Commun.">
        <title>Phylogenomics reveals the evolutionary origins of lichenization in chlorophyte algae.</title>
        <authorList>
            <person name="Puginier C."/>
            <person name="Libourel C."/>
            <person name="Otte J."/>
            <person name="Skaloud P."/>
            <person name="Haon M."/>
            <person name="Grisel S."/>
            <person name="Petersen M."/>
            <person name="Berrin J.G."/>
            <person name="Delaux P.M."/>
            <person name="Dal Grande F."/>
            <person name="Keller J."/>
        </authorList>
    </citation>
    <scope>NUCLEOTIDE SEQUENCE [LARGE SCALE GENOMIC DNA]</scope>
    <source>
        <strain evidence="2 3">SAG 2043</strain>
    </source>
</reference>
<evidence type="ECO:0000313" key="3">
    <source>
        <dbReference type="Proteomes" id="UP001489004"/>
    </source>
</evidence>
<feature type="region of interest" description="Disordered" evidence="1">
    <location>
        <begin position="352"/>
        <end position="371"/>
    </location>
</feature>
<sequence>MRLGTPSLVQMEVWCKETGLTQETLVSGLGCLGEVKNDLDAQFLANAMFSPDIAKQLDNLLSKQVEMWCKEAGLSQETYVNGLGEVKTDLDFLQWQARRVINGGHIRLYLRLDGKDVSRTLVPRKMLFDMGADGAKTYLQETFEQVGKGELMVSELEPPSELLSEMLDGEWEIHRNLAEAVVLVVDSPANGPHPRLQASVALTWTRSSKMPALGSFLTFSGPSKTPLRNVAVCGASLRAAQNTTGSAVVINQHACATFDKLLRDDLGRALSFCITLPSTFLASGTTSCCLIPFVSGAGQGGMSSALGKKVKETYAKVHATAPPAPGPSTVQRQTAPTTQSRTTRWTIRPVITKSTTRPTTTTDTRASSQATPRRRMRLNEVHGNLSMYPACTARMH</sequence>
<evidence type="ECO:0000256" key="1">
    <source>
        <dbReference type="SAM" id="MobiDB-lite"/>
    </source>
</evidence>
<proteinExistence type="predicted"/>
<comment type="caution">
    <text evidence="2">The sequence shown here is derived from an EMBL/GenBank/DDBJ whole genome shotgun (WGS) entry which is preliminary data.</text>
</comment>
<organism evidence="2 3">
    <name type="scientific">[Myrmecia] bisecta</name>
    <dbReference type="NCBI Taxonomy" id="41462"/>
    <lineage>
        <taxon>Eukaryota</taxon>
        <taxon>Viridiplantae</taxon>
        <taxon>Chlorophyta</taxon>
        <taxon>core chlorophytes</taxon>
        <taxon>Trebouxiophyceae</taxon>
        <taxon>Trebouxiales</taxon>
        <taxon>Trebouxiaceae</taxon>
        <taxon>Myrmecia</taxon>
    </lineage>
</organism>
<dbReference type="EMBL" id="JALJOR010000002">
    <property type="protein sequence ID" value="KAK9823116.1"/>
    <property type="molecule type" value="Genomic_DNA"/>
</dbReference>
<name>A0AAW1QPS3_9CHLO</name>
<feature type="compositionally biased region" description="Polar residues" evidence="1">
    <location>
        <begin position="328"/>
        <end position="342"/>
    </location>
</feature>
<gene>
    <name evidence="2" type="ORF">WJX72_000397</name>
</gene>
<feature type="region of interest" description="Disordered" evidence="1">
    <location>
        <begin position="320"/>
        <end position="342"/>
    </location>
</feature>
<dbReference type="AlphaFoldDB" id="A0AAW1QPS3"/>
<protein>
    <submittedName>
        <fullName evidence="2">Uncharacterized protein</fullName>
    </submittedName>
</protein>
<evidence type="ECO:0000313" key="2">
    <source>
        <dbReference type="EMBL" id="KAK9823116.1"/>
    </source>
</evidence>
<dbReference type="Proteomes" id="UP001489004">
    <property type="component" value="Unassembled WGS sequence"/>
</dbReference>
<accession>A0AAW1QPS3</accession>